<evidence type="ECO:0000313" key="3">
    <source>
        <dbReference type="Proteomes" id="UP001596135"/>
    </source>
</evidence>
<keyword evidence="1" id="KW-1133">Transmembrane helix</keyword>
<proteinExistence type="predicted"/>
<dbReference type="Proteomes" id="UP001596135">
    <property type="component" value="Unassembled WGS sequence"/>
</dbReference>
<organism evidence="2 3">
    <name type="scientific">Nocardioides hankookensis</name>
    <dbReference type="NCBI Taxonomy" id="443157"/>
    <lineage>
        <taxon>Bacteria</taxon>
        <taxon>Bacillati</taxon>
        <taxon>Actinomycetota</taxon>
        <taxon>Actinomycetes</taxon>
        <taxon>Propionibacteriales</taxon>
        <taxon>Nocardioidaceae</taxon>
        <taxon>Nocardioides</taxon>
    </lineage>
</organism>
<dbReference type="RefSeq" id="WP_379150216.1">
    <property type="nucleotide sequence ID" value="NZ_JBHSRJ010000002.1"/>
</dbReference>
<keyword evidence="3" id="KW-1185">Reference proteome</keyword>
<comment type="caution">
    <text evidence="2">The sequence shown here is derived from an EMBL/GenBank/DDBJ whole genome shotgun (WGS) entry which is preliminary data.</text>
</comment>
<gene>
    <name evidence="2" type="ORF">ACFPYL_03065</name>
</gene>
<keyword evidence="1" id="KW-0812">Transmembrane</keyword>
<feature type="transmembrane region" description="Helical" evidence="1">
    <location>
        <begin position="57"/>
        <end position="74"/>
    </location>
</feature>
<name>A0ABW1LFY5_9ACTN</name>
<evidence type="ECO:0008006" key="4">
    <source>
        <dbReference type="Google" id="ProtNLM"/>
    </source>
</evidence>
<keyword evidence="1" id="KW-0472">Membrane</keyword>
<feature type="transmembrane region" description="Helical" evidence="1">
    <location>
        <begin position="81"/>
        <end position="99"/>
    </location>
</feature>
<accession>A0ABW1LFY5</accession>
<dbReference type="EMBL" id="JBHSRJ010000002">
    <property type="protein sequence ID" value="MFC6042033.1"/>
    <property type="molecule type" value="Genomic_DNA"/>
</dbReference>
<sequence>MNTTTLTVATGVLTASASYVGWWASLAPRSFYDSFPGLNRMWVGGDGPYNEHLVRDVGGLYLALAVAGVLAIAWRERRTTLLLGAAWTTFSVLHLGYHLHHLDDLAAVDAVGNVVALGGTLVLAVLLLVPARAGARTEVAA</sequence>
<reference evidence="3" key="1">
    <citation type="journal article" date="2019" name="Int. J. Syst. Evol. Microbiol.">
        <title>The Global Catalogue of Microorganisms (GCM) 10K type strain sequencing project: providing services to taxonomists for standard genome sequencing and annotation.</title>
        <authorList>
            <consortium name="The Broad Institute Genomics Platform"/>
            <consortium name="The Broad Institute Genome Sequencing Center for Infectious Disease"/>
            <person name="Wu L."/>
            <person name="Ma J."/>
        </authorList>
    </citation>
    <scope>NUCLEOTIDE SEQUENCE [LARGE SCALE GENOMIC DNA]</scope>
    <source>
        <strain evidence="3">CCUG 54522</strain>
    </source>
</reference>
<evidence type="ECO:0000256" key="1">
    <source>
        <dbReference type="SAM" id="Phobius"/>
    </source>
</evidence>
<feature type="transmembrane region" description="Helical" evidence="1">
    <location>
        <begin position="105"/>
        <end position="129"/>
    </location>
</feature>
<protein>
    <recommendedName>
        <fullName evidence="4">DUF4345 domain-containing protein</fullName>
    </recommendedName>
</protein>
<evidence type="ECO:0000313" key="2">
    <source>
        <dbReference type="EMBL" id="MFC6042033.1"/>
    </source>
</evidence>